<proteinExistence type="predicted"/>
<gene>
    <name evidence="1" type="ORF">PROFUN_08992</name>
</gene>
<organism evidence="1 2">
    <name type="scientific">Planoprotostelium fungivorum</name>
    <dbReference type="NCBI Taxonomy" id="1890364"/>
    <lineage>
        <taxon>Eukaryota</taxon>
        <taxon>Amoebozoa</taxon>
        <taxon>Evosea</taxon>
        <taxon>Variosea</taxon>
        <taxon>Cavosteliida</taxon>
        <taxon>Cavosteliaceae</taxon>
        <taxon>Planoprotostelium</taxon>
    </lineage>
</organism>
<dbReference type="Proteomes" id="UP000241769">
    <property type="component" value="Unassembled WGS sequence"/>
</dbReference>
<protein>
    <submittedName>
        <fullName evidence="1">Uncharacterized protein</fullName>
    </submittedName>
</protein>
<name>A0A2P6NIM3_9EUKA</name>
<dbReference type="EMBL" id="MDYQ01000076">
    <property type="protein sequence ID" value="PRP83794.1"/>
    <property type="molecule type" value="Genomic_DNA"/>
</dbReference>
<dbReference type="InParanoid" id="A0A2P6NIM3"/>
<comment type="caution">
    <text evidence="1">The sequence shown here is derived from an EMBL/GenBank/DDBJ whole genome shotgun (WGS) entry which is preliminary data.</text>
</comment>
<evidence type="ECO:0000313" key="1">
    <source>
        <dbReference type="EMBL" id="PRP83794.1"/>
    </source>
</evidence>
<evidence type="ECO:0000313" key="2">
    <source>
        <dbReference type="Proteomes" id="UP000241769"/>
    </source>
</evidence>
<keyword evidence="2" id="KW-1185">Reference proteome</keyword>
<reference evidence="1 2" key="1">
    <citation type="journal article" date="2018" name="Genome Biol. Evol.">
        <title>Multiple Roots of Fruiting Body Formation in Amoebozoa.</title>
        <authorList>
            <person name="Hillmann F."/>
            <person name="Forbes G."/>
            <person name="Novohradska S."/>
            <person name="Ferling I."/>
            <person name="Riege K."/>
            <person name="Groth M."/>
            <person name="Westermann M."/>
            <person name="Marz M."/>
            <person name="Spaller T."/>
            <person name="Winckler T."/>
            <person name="Schaap P."/>
            <person name="Glockner G."/>
        </authorList>
    </citation>
    <scope>NUCLEOTIDE SEQUENCE [LARGE SCALE GENOMIC DNA]</scope>
    <source>
        <strain evidence="1 2">Jena</strain>
    </source>
</reference>
<accession>A0A2P6NIM3</accession>
<sequence length="141" mass="15565">MEEARMLEWVQCLDAPFGAFSLKTRSTPETGNHSKLSKQLISMEIALCFQIRGLDLSVDRVDSNGAADLVEGFLIGEADLRTANRLSEAYSDTIGFRQNAGEQLASQNTAPSLSLKDMSTKPYVLFPHLQKKHTTKAQNCT</sequence>
<dbReference type="AlphaFoldDB" id="A0A2P6NIM3"/>